<evidence type="ECO:0000256" key="1">
    <source>
        <dbReference type="SAM" id="Phobius"/>
    </source>
</evidence>
<feature type="transmembrane region" description="Helical" evidence="1">
    <location>
        <begin position="7"/>
        <end position="25"/>
    </location>
</feature>
<keyword evidence="1" id="KW-0812">Transmembrane</keyword>
<feature type="transmembrane region" description="Helical" evidence="1">
    <location>
        <begin position="31"/>
        <end position="54"/>
    </location>
</feature>
<accession>A0A6B0VKZ8</accession>
<proteinExistence type="predicted"/>
<organism evidence="2 3">
    <name type="scientific">Natronorubrum halalkaliphilum</name>
    <dbReference type="NCBI Taxonomy" id="2691917"/>
    <lineage>
        <taxon>Archaea</taxon>
        <taxon>Methanobacteriati</taxon>
        <taxon>Methanobacteriota</taxon>
        <taxon>Stenosarchaea group</taxon>
        <taxon>Halobacteria</taxon>
        <taxon>Halobacteriales</taxon>
        <taxon>Natrialbaceae</taxon>
        <taxon>Natronorubrum</taxon>
    </lineage>
</organism>
<dbReference type="EMBL" id="WUYX01000020">
    <property type="protein sequence ID" value="MXV61462.1"/>
    <property type="molecule type" value="Genomic_DNA"/>
</dbReference>
<dbReference type="OrthoDB" id="206469at2157"/>
<keyword evidence="1" id="KW-1133">Transmembrane helix</keyword>
<name>A0A6B0VKZ8_9EURY</name>
<protein>
    <submittedName>
        <fullName evidence="2">Uncharacterized protein</fullName>
    </submittedName>
</protein>
<dbReference type="RefSeq" id="WP_160063373.1">
    <property type="nucleotide sequence ID" value="NZ_WUYX01000020.1"/>
</dbReference>
<gene>
    <name evidence="2" type="ORF">GS429_05170</name>
</gene>
<keyword evidence="1" id="KW-0472">Membrane</keyword>
<dbReference type="Proteomes" id="UP000434101">
    <property type="component" value="Unassembled WGS sequence"/>
</dbReference>
<comment type="caution">
    <text evidence="2">The sequence shown here is derived from an EMBL/GenBank/DDBJ whole genome shotgun (WGS) entry which is preliminary data.</text>
</comment>
<dbReference type="AlphaFoldDB" id="A0A6B0VKZ8"/>
<sequence length="122" mass="12095">MKEATVIGGSLGLAILTAGAVGLLLGSTATVFGGTPIGIAVYLVIGVGLPQYYLSRETGDPTQLGLATLSVAGGVLAMLGSLALGSATAETGVGHVLLFVVVFGSVLGAIVREFRAGYRTES</sequence>
<feature type="transmembrane region" description="Helical" evidence="1">
    <location>
        <begin position="66"/>
        <end position="87"/>
    </location>
</feature>
<keyword evidence="3" id="KW-1185">Reference proteome</keyword>
<evidence type="ECO:0000313" key="2">
    <source>
        <dbReference type="EMBL" id="MXV61462.1"/>
    </source>
</evidence>
<feature type="transmembrane region" description="Helical" evidence="1">
    <location>
        <begin position="93"/>
        <end position="111"/>
    </location>
</feature>
<evidence type="ECO:0000313" key="3">
    <source>
        <dbReference type="Proteomes" id="UP000434101"/>
    </source>
</evidence>
<reference evidence="2 3" key="1">
    <citation type="submission" date="2020-01" db="EMBL/GenBank/DDBJ databases">
        <title>Natronorubrum sp. JWXQ-INN 674 isolated from Inner Mongolia Autonomous Region of China.</title>
        <authorList>
            <person name="Xue Q."/>
        </authorList>
    </citation>
    <scope>NUCLEOTIDE SEQUENCE [LARGE SCALE GENOMIC DNA]</scope>
    <source>
        <strain evidence="2 3">JWXQ-INN-674</strain>
    </source>
</reference>